<evidence type="ECO:0000313" key="1">
    <source>
        <dbReference type="EMBL" id="MBC8570623.1"/>
    </source>
</evidence>
<dbReference type="Proteomes" id="UP000660861">
    <property type="component" value="Unassembled WGS sequence"/>
</dbReference>
<organism evidence="1 2">
    <name type="scientific">Zongyangia hominis</name>
    <dbReference type="NCBI Taxonomy" id="2763677"/>
    <lineage>
        <taxon>Bacteria</taxon>
        <taxon>Bacillati</taxon>
        <taxon>Bacillota</taxon>
        <taxon>Clostridia</taxon>
        <taxon>Eubacteriales</taxon>
        <taxon>Oscillospiraceae</taxon>
        <taxon>Zongyangia</taxon>
    </lineage>
</organism>
<keyword evidence="2" id="KW-1185">Reference proteome</keyword>
<dbReference type="RefSeq" id="WP_262397720.1">
    <property type="nucleotide sequence ID" value="NZ_JACRTC010000004.1"/>
</dbReference>
<dbReference type="AlphaFoldDB" id="A0A926ECN0"/>
<name>A0A926ECN0_9FIRM</name>
<dbReference type="SUPFAM" id="SSF47598">
    <property type="entry name" value="Ribbon-helix-helix"/>
    <property type="match status" value="1"/>
</dbReference>
<accession>A0A926ECN0</accession>
<evidence type="ECO:0000313" key="2">
    <source>
        <dbReference type="Proteomes" id="UP000660861"/>
    </source>
</evidence>
<dbReference type="Gene3D" id="1.10.1220.10">
    <property type="entry name" value="Met repressor-like"/>
    <property type="match status" value="1"/>
</dbReference>
<dbReference type="EMBL" id="JACRTC010000004">
    <property type="protein sequence ID" value="MBC8570623.1"/>
    <property type="molecule type" value="Genomic_DNA"/>
</dbReference>
<reference evidence="1" key="1">
    <citation type="submission" date="2020-08" db="EMBL/GenBank/DDBJ databases">
        <title>Genome public.</title>
        <authorList>
            <person name="Liu C."/>
            <person name="Sun Q."/>
        </authorList>
    </citation>
    <scope>NUCLEOTIDE SEQUENCE</scope>
    <source>
        <strain evidence="1">NSJ-54</strain>
    </source>
</reference>
<dbReference type="InterPro" id="IPR010985">
    <property type="entry name" value="Ribbon_hlx_hlx"/>
</dbReference>
<evidence type="ECO:0008006" key="3">
    <source>
        <dbReference type="Google" id="ProtNLM"/>
    </source>
</evidence>
<sequence>MSNEIVRYTMRINWRLLDKLGFIAEYEGRSKNKEIEQLMKKRIAEFEKEHGEIVLPGED</sequence>
<dbReference type="GO" id="GO:0006355">
    <property type="term" value="P:regulation of DNA-templated transcription"/>
    <property type="evidence" value="ECO:0007669"/>
    <property type="project" value="InterPro"/>
</dbReference>
<protein>
    <recommendedName>
        <fullName evidence="3">TraY domain-containing protein</fullName>
    </recommendedName>
</protein>
<gene>
    <name evidence="1" type="ORF">H8709_07230</name>
</gene>
<proteinExistence type="predicted"/>
<dbReference type="InterPro" id="IPR013321">
    <property type="entry name" value="Arc_rbn_hlx_hlx"/>
</dbReference>
<comment type="caution">
    <text evidence="1">The sequence shown here is derived from an EMBL/GenBank/DDBJ whole genome shotgun (WGS) entry which is preliminary data.</text>
</comment>